<dbReference type="InterPro" id="IPR050721">
    <property type="entry name" value="Trk_Ktr_HKT_K-transport"/>
</dbReference>
<dbReference type="Gene3D" id="3.40.50.720">
    <property type="entry name" value="NAD(P)-binding Rossmann-like Domain"/>
    <property type="match status" value="1"/>
</dbReference>
<dbReference type="PROSITE" id="PS51201">
    <property type="entry name" value="RCK_N"/>
    <property type="match status" value="1"/>
</dbReference>
<keyword evidence="4" id="KW-1185">Reference proteome</keyword>
<proteinExistence type="predicted"/>
<dbReference type="InterPro" id="IPR036721">
    <property type="entry name" value="RCK_C_sf"/>
</dbReference>
<sequence length="223" mass="24747">MAEQSFAVLGLGKFGMALTVALLKAEQDVLVIDSNEKVINDVAHLVTHAVIADATDEDELRDLDIGSFDHVFVTMGENVEGSIIATMLAKKLGAPDVTTRANNHNHRLVLEKIGADHVIEPEQDMARQLIFRQLHPNVVNYFNLSKNISLVEISVENPRFFNKSLGELDFRKNYDVNVISIVHNGKLNQVPLATDTINPHDLITLIGSNEAVQKINDILQEKH</sequence>
<organism evidence="3 4">
    <name type="scientific">Lactobacillus ultunensis DSM 16047</name>
    <dbReference type="NCBI Taxonomy" id="525365"/>
    <lineage>
        <taxon>Bacteria</taxon>
        <taxon>Bacillati</taxon>
        <taxon>Bacillota</taxon>
        <taxon>Bacilli</taxon>
        <taxon>Lactobacillales</taxon>
        <taxon>Lactobacillaceae</taxon>
        <taxon>Lactobacillus</taxon>
    </lineage>
</organism>
<reference evidence="3 4" key="1">
    <citation type="submission" date="2009-01" db="EMBL/GenBank/DDBJ databases">
        <authorList>
            <person name="Qin X."/>
            <person name="Bachman B."/>
            <person name="Battles P."/>
            <person name="Bell A."/>
            <person name="Bess C."/>
            <person name="Bickham C."/>
            <person name="Chaboub L."/>
            <person name="Chen D."/>
            <person name="Coyle M."/>
            <person name="Deiros D.R."/>
            <person name="Dinh H."/>
            <person name="Forbes L."/>
            <person name="Fowler G."/>
            <person name="Francisco L."/>
            <person name="Fu Q."/>
            <person name="Gubbala S."/>
            <person name="Hale W."/>
            <person name="Han Y."/>
            <person name="Hemphill L."/>
            <person name="Highlander S.K."/>
            <person name="Hirani K."/>
            <person name="Hogues M."/>
            <person name="Jackson L."/>
            <person name="Jakkamsetti A."/>
            <person name="Javaid M."/>
            <person name="Jiang H."/>
            <person name="Korchina V."/>
            <person name="Kovar C."/>
            <person name="Lara F."/>
            <person name="Lee S."/>
            <person name="Mata R."/>
            <person name="Mathew T."/>
            <person name="Moen C."/>
            <person name="Morales K."/>
            <person name="Munidasa M."/>
            <person name="Nazareth L."/>
            <person name="Ngo R."/>
            <person name="Nguyen L."/>
            <person name="Okwuonu G."/>
            <person name="Ongeri F."/>
            <person name="Patil S."/>
            <person name="Petrosino J."/>
            <person name="Pham C."/>
            <person name="Pham P."/>
            <person name="Pu L.-L."/>
            <person name="Puazo M."/>
            <person name="Raj R."/>
            <person name="Reid J."/>
            <person name="Rouhana J."/>
            <person name="Saada N."/>
            <person name="Shang Y."/>
            <person name="Simmons D."/>
            <person name="Thornton R."/>
            <person name="Warren J."/>
            <person name="Weissenberger G."/>
            <person name="Zhang J."/>
            <person name="Zhang L."/>
            <person name="Zhou C."/>
            <person name="Zhu D."/>
            <person name="Muzny D."/>
            <person name="Worley K."/>
            <person name="Gibbs R."/>
        </authorList>
    </citation>
    <scope>NUCLEOTIDE SEQUENCE [LARGE SCALE GENOMIC DNA]</scope>
    <source>
        <strain evidence="3 4">DSM 16047</strain>
    </source>
</reference>
<gene>
    <name evidence="3" type="ORF">HMPREF0548_1041</name>
</gene>
<dbReference type="InterPro" id="IPR003148">
    <property type="entry name" value="RCK_N"/>
</dbReference>
<dbReference type="PANTHER" id="PTHR43833">
    <property type="entry name" value="POTASSIUM CHANNEL PROTEIN 2-RELATED-RELATED"/>
    <property type="match status" value="1"/>
</dbReference>
<dbReference type="Pfam" id="PF02254">
    <property type="entry name" value="TrkA_N"/>
    <property type="match status" value="1"/>
</dbReference>
<dbReference type="eggNOG" id="COG0569">
    <property type="taxonomic scope" value="Bacteria"/>
</dbReference>
<dbReference type="RefSeq" id="WP_007125569.1">
    <property type="nucleotide sequence ID" value="NZ_AZFO01000028.1"/>
</dbReference>
<dbReference type="EMBL" id="ACGU01000047">
    <property type="protein sequence ID" value="EEJ72109.1"/>
    <property type="molecule type" value="Genomic_DNA"/>
</dbReference>
<dbReference type="Gene3D" id="3.30.70.1450">
    <property type="entry name" value="Regulator of K+ conductance, C-terminal domain"/>
    <property type="match status" value="1"/>
</dbReference>
<dbReference type="SUPFAM" id="SSF51735">
    <property type="entry name" value="NAD(P)-binding Rossmann-fold domains"/>
    <property type="match status" value="1"/>
</dbReference>
<accession>C2EMY1</accession>
<dbReference type="Proteomes" id="UP000005583">
    <property type="component" value="Unassembled WGS sequence"/>
</dbReference>
<dbReference type="GO" id="GO:0008324">
    <property type="term" value="F:monoatomic cation transmembrane transporter activity"/>
    <property type="evidence" value="ECO:0007669"/>
    <property type="project" value="InterPro"/>
</dbReference>
<feature type="domain" description="RCK C-terminal" evidence="2">
    <location>
        <begin position="136"/>
        <end position="221"/>
    </location>
</feature>
<evidence type="ECO:0000259" key="2">
    <source>
        <dbReference type="PROSITE" id="PS51202"/>
    </source>
</evidence>
<dbReference type="PANTHER" id="PTHR43833:SF7">
    <property type="entry name" value="KTR SYSTEM POTASSIUM UPTAKE PROTEIN C"/>
    <property type="match status" value="1"/>
</dbReference>
<dbReference type="GO" id="GO:0006813">
    <property type="term" value="P:potassium ion transport"/>
    <property type="evidence" value="ECO:0007669"/>
    <property type="project" value="InterPro"/>
</dbReference>
<feature type="domain" description="RCK N-terminal" evidence="1">
    <location>
        <begin position="3"/>
        <end position="119"/>
    </location>
</feature>
<name>C2EMY1_9LACO</name>
<dbReference type="InterPro" id="IPR006037">
    <property type="entry name" value="RCK_C"/>
</dbReference>
<comment type="caution">
    <text evidence="3">The sequence shown here is derived from an EMBL/GenBank/DDBJ whole genome shotgun (WGS) entry which is preliminary data.</text>
</comment>
<dbReference type="HOGENOM" id="CLU_046525_3_2_9"/>
<dbReference type="InterPro" id="IPR036291">
    <property type="entry name" value="NAD(P)-bd_dom_sf"/>
</dbReference>
<evidence type="ECO:0000259" key="1">
    <source>
        <dbReference type="PROSITE" id="PS51201"/>
    </source>
</evidence>
<dbReference type="AlphaFoldDB" id="C2EMY1"/>
<dbReference type="PROSITE" id="PS51202">
    <property type="entry name" value="RCK_C"/>
    <property type="match status" value="1"/>
</dbReference>
<evidence type="ECO:0000313" key="4">
    <source>
        <dbReference type="Proteomes" id="UP000005583"/>
    </source>
</evidence>
<dbReference type="PATRIC" id="fig|525365.8.peg.1064"/>
<evidence type="ECO:0000313" key="3">
    <source>
        <dbReference type="EMBL" id="EEJ72109.1"/>
    </source>
</evidence>
<dbReference type="Pfam" id="PF02080">
    <property type="entry name" value="TrkA_C"/>
    <property type="match status" value="1"/>
</dbReference>
<protein>
    <submittedName>
        <fullName evidence="3">TrkA N-terminal domain protein</fullName>
    </submittedName>
</protein>
<dbReference type="STRING" id="525365.HMPREF0548_1041"/>
<dbReference type="SUPFAM" id="SSF116726">
    <property type="entry name" value="TrkA C-terminal domain-like"/>
    <property type="match status" value="1"/>
</dbReference>
<dbReference type="OrthoDB" id="9776294at2"/>